<gene>
    <name evidence="1" type="ORF">PDIGIT_LOCUS4308</name>
</gene>
<keyword evidence="2" id="KW-1185">Reference proteome</keyword>
<dbReference type="Proteomes" id="UP001152607">
    <property type="component" value="Unassembled WGS sequence"/>
</dbReference>
<reference evidence="1" key="1">
    <citation type="submission" date="2023-01" db="EMBL/GenBank/DDBJ databases">
        <authorList>
            <person name="Van Ghelder C."/>
            <person name="Rancurel C."/>
        </authorList>
    </citation>
    <scope>NUCLEOTIDE SEQUENCE</scope>
    <source>
        <strain evidence="1">CNCM I-4278</strain>
    </source>
</reference>
<evidence type="ECO:0000313" key="2">
    <source>
        <dbReference type="Proteomes" id="UP001152607"/>
    </source>
</evidence>
<comment type="caution">
    <text evidence="1">The sequence shown here is derived from an EMBL/GenBank/DDBJ whole genome shotgun (WGS) entry which is preliminary data.</text>
</comment>
<accession>A0A9W4U893</accession>
<name>A0A9W4U893_9PLEO</name>
<sequence>MTSDKRVHTLRHPKIDVCDRLRDHLGYFTMIDWRTNEERETSADHCTCVYI</sequence>
<evidence type="ECO:0000313" key="1">
    <source>
        <dbReference type="EMBL" id="CAI6330801.1"/>
    </source>
</evidence>
<dbReference type="AlphaFoldDB" id="A0A9W4U893"/>
<organism evidence="1 2">
    <name type="scientific">Periconia digitata</name>
    <dbReference type="NCBI Taxonomy" id="1303443"/>
    <lineage>
        <taxon>Eukaryota</taxon>
        <taxon>Fungi</taxon>
        <taxon>Dikarya</taxon>
        <taxon>Ascomycota</taxon>
        <taxon>Pezizomycotina</taxon>
        <taxon>Dothideomycetes</taxon>
        <taxon>Pleosporomycetidae</taxon>
        <taxon>Pleosporales</taxon>
        <taxon>Massarineae</taxon>
        <taxon>Periconiaceae</taxon>
        <taxon>Periconia</taxon>
    </lineage>
</organism>
<protein>
    <submittedName>
        <fullName evidence="1">Uncharacterized protein</fullName>
    </submittedName>
</protein>
<proteinExistence type="predicted"/>
<dbReference type="EMBL" id="CAOQHR010000002">
    <property type="protein sequence ID" value="CAI6330801.1"/>
    <property type="molecule type" value="Genomic_DNA"/>
</dbReference>